<evidence type="ECO:0000313" key="2">
    <source>
        <dbReference type="Proteomes" id="UP000183529"/>
    </source>
</evidence>
<organism evidence="1 2">
    <name type="scientific">Paraburkholderia tropica</name>
    <dbReference type="NCBI Taxonomy" id="92647"/>
    <lineage>
        <taxon>Bacteria</taxon>
        <taxon>Pseudomonadati</taxon>
        <taxon>Pseudomonadota</taxon>
        <taxon>Betaproteobacteria</taxon>
        <taxon>Burkholderiales</taxon>
        <taxon>Burkholderiaceae</taxon>
        <taxon>Paraburkholderia</taxon>
    </lineage>
</organism>
<dbReference type="EMBL" id="FNZM01000014">
    <property type="protein sequence ID" value="SEK04052.1"/>
    <property type="molecule type" value="Genomic_DNA"/>
</dbReference>
<comment type="caution">
    <text evidence="1">The sequence shown here is derived from an EMBL/GenBank/DDBJ whole genome shotgun (WGS) entry which is preliminary data.</text>
</comment>
<reference evidence="1 2" key="1">
    <citation type="submission" date="2016-10" db="EMBL/GenBank/DDBJ databases">
        <authorList>
            <person name="Varghese N."/>
            <person name="Submissions S."/>
        </authorList>
    </citation>
    <scope>NUCLEOTIDE SEQUENCE [LARGE SCALE GENOMIC DNA]</scope>
    <source>
        <strain evidence="1 2">LMG 22274</strain>
    </source>
</reference>
<dbReference type="RefSeq" id="WP_074985596.1">
    <property type="nucleotide sequence ID" value="NZ_CADFGN010000012.1"/>
</dbReference>
<gene>
    <name evidence="1" type="ORF">SAMN05216550_1146</name>
</gene>
<name>A0AAQ1JW62_9BURK</name>
<sequence length="184" mass="20439">MRDDLHTTVALKSHWRKAVRAVGRFEAAGESEAAQAIHHATCNEWESGVRGPWFAELTEQFERAGKDLFRVDSLLAVVDDFERRAKTTLEQSACEAARLLIYGGPIDRLHEAVRATVLSDCAVQGIEHCALSVAGQFGELQSTMLRKAMTRLVDDIDFSRDPAPKVKRKLDKDAMLGFDLSLNA</sequence>
<proteinExistence type="predicted"/>
<evidence type="ECO:0000313" key="1">
    <source>
        <dbReference type="EMBL" id="SEK04052.1"/>
    </source>
</evidence>
<dbReference type="Proteomes" id="UP000183529">
    <property type="component" value="Unassembled WGS sequence"/>
</dbReference>
<accession>A0AAQ1JW62</accession>
<dbReference type="AlphaFoldDB" id="A0AAQ1JW62"/>
<protein>
    <submittedName>
        <fullName evidence="1">Uncharacterized protein</fullName>
    </submittedName>
</protein>